<name>A0A310SU04_9HYME</name>
<reference evidence="3 4" key="1">
    <citation type="submission" date="2015-07" db="EMBL/GenBank/DDBJ databases">
        <title>The genome of Eufriesea mexicana.</title>
        <authorList>
            <person name="Pan H."/>
            <person name="Kapheim K."/>
        </authorList>
    </citation>
    <scope>NUCLEOTIDE SEQUENCE [LARGE SCALE GENOMIC DNA]</scope>
    <source>
        <strain evidence="3">0111107269</strain>
        <tissue evidence="3">Whole body</tissue>
    </source>
</reference>
<accession>A0A310SU04</accession>
<evidence type="ECO:0000256" key="2">
    <source>
        <dbReference type="SAM" id="Phobius"/>
    </source>
</evidence>
<protein>
    <submittedName>
        <fullName evidence="3">Uncharacterized protein</fullName>
    </submittedName>
</protein>
<dbReference type="AlphaFoldDB" id="A0A310SU04"/>
<organism evidence="3 4">
    <name type="scientific">Eufriesea mexicana</name>
    <dbReference type="NCBI Taxonomy" id="516756"/>
    <lineage>
        <taxon>Eukaryota</taxon>
        <taxon>Metazoa</taxon>
        <taxon>Ecdysozoa</taxon>
        <taxon>Arthropoda</taxon>
        <taxon>Hexapoda</taxon>
        <taxon>Insecta</taxon>
        <taxon>Pterygota</taxon>
        <taxon>Neoptera</taxon>
        <taxon>Endopterygota</taxon>
        <taxon>Hymenoptera</taxon>
        <taxon>Apocrita</taxon>
        <taxon>Aculeata</taxon>
        <taxon>Apoidea</taxon>
        <taxon>Anthophila</taxon>
        <taxon>Apidae</taxon>
        <taxon>Eufriesea</taxon>
    </lineage>
</organism>
<evidence type="ECO:0000313" key="3">
    <source>
        <dbReference type="EMBL" id="OAD62148.1"/>
    </source>
</evidence>
<proteinExistence type="predicted"/>
<keyword evidence="2" id="KW-1133">Transmembrane helix</keyword>
<keyword evidence="2" id="KW-0812">Transmembrane</keyword>
<keyword evidence="4" id="KW-1185">Reference proteome</keyword>
<evidence type="ECO:0000256" key="1">
    <source>
        <dbReference type="SAM" id="MobiDB-lite"/>
    </source>
</evidence>
<evidence type="ECO:0000313" key="4">
    <source>
        <dbReference type="Proteomes" id="UP000250275"/>
    </source>
</evidence>
<keyword evidence="2" id="KW-0472">Membrane</keyword>
<gene>
    <name evidence="3" type="ORF">WN48_07203</name>
</gene>
<feature type="region of interest" description="Disordered" evidence="1">
    <location>
        <begin position="1"/>
        <end position="51"/>
    </location>
</feature>
<dbReference type="EMBL" id="KQ759885">
    <property type="protein sequence ID" value="OAD62148.1"/>
    <property type="molecule type" value="Genomic_DNA"/>
</dbReference>
<dbReference type="Proteomes" id="UP000250275">
    <property type="component" value="Unassembled WGS sequence"/>
</dbReference>
<sequence length="446" mass="49922">MSTTKLHSTTTTTATTTTTTAWGPTRRSRGLKVPDGRAQYRVPSAGRSPQSGVARFHDAICQSSTIPDHHHHYLLLYPPAQSSCPPSPDPQPDLRPRVLLKSIVESGVLFFPHLVFYLLSFHAFARPRRLFGSFAGETRFHFVPGDVGPASGPSRRQVTSPSAFVRVWEEETGYGSVGGTRGSDIPRERLDSRRVEMFGREKRQEPRLEVASPGVNSPRRALGGLTGTTRSARLNLIFIYIIFDNSIIRVRCETYKMVRKMKKINIYARENNQLRCRSYRLDGQLIFSIPFDRDQAVGCLNDIAPDHPLRDCTVTMISRLVSGLTAAKPGSLNDETGNNMAAVSGPRRTKTGSTNGTRCRIYDFYVIFLVITYGYHSTVRIWCTEVSIKRIALHDGRDRVVEDIGSPTSAIHLFFSSGDCTLDKVRSKQLLMATTKKKKKKKEKET</sequence>
<feature type="compositionally biased region" description="Low complexity" evidence="1">
    <location>
        <begin position="9"/>
        <end position="21"/>
    </location>
</feature>
<feature type="transmembrane region" description="Helical" evidence="2">
    <location>
        <begin position="98"/>
        <end position="119"/>
    </location>
</feature>